<accession>A0AA88ISP7</accession>
<protein>
    <submittedName>
        <fullName evidence="1">Uncharacterized protein</fullName>
    </submittedName>
</protein>
<dbReference type="AlphaFoldDB" id="A0AA88ISP7"/>
<keyword evidence="2" id="KW-1185">Reference proteome</keyword>
<dbReference type="Proteomes" id="UP001187315">
    <property type="component" value="Unassembled WGS sequence"/>
</dbReference>
<dbReference type="EMBL" id="JAVHJS010000026">
    <property type="protein sequence ID" value="KAK2814921.1"/>
    <property type="molecule type" value="Genomic_DNA"/>
</dbReference>
<evidence type="ECO:0000313" key="1">
    <source>
        <dbReference type="EMBL" id="KAK2814921.1"/>
    </source>
</evidence>
<evidence type="ECO:0000313" key="2">
    <source>
        <dbReference type="Proteomes" id="UP001187315"/>
    </source>
</evidence>
<name>A0AA88ISP7_TACVA</name>
<reference evidence="1" key="1">
    <citation type="submission" date="2023-08" db="EMBL/GenBank/DDBJ databases">
        <title>Pelteobagrus vachellii genome.</title>
        <authorList>
            <person name="Liu H."/>
        </authorList>
    </citation>
    <scope>NUCLEOTIDE SEQUENCE</scope>
    <source>
        <strain evidence="1">PRFRI_2022a</strain>
        <tissue evidence="1">Muscle</tissue>
    </source>
</reference>
<sequence>MLMILSVQPACAQCAPLTVDQIRPDRRSELLGSSISDQRNRVQIQLKAQNQSDPNVTLSQFPHAPPGSASLMKESCRNSPEHATLFTLATAGAAGDQQIAAAAERKVVPPHRSEKVPV</sequence>
<comment type="caution">
    <text evidence="1">The sequence shown here is derived from an EMBL/GenBank/DDBJ whole genome shotgun (WGS) entry which is preliminary data.</text>
</comment>
<gene>
    <name evidence="1" type="ORF">Q7C36_023187</name>
</gene>
<proteinExistence type="predicted"/>
<organism evidence="1 2">
    <name type="scientific">Tachysurus vachellii</name>
    <name type="common">Darkbarbel catfish</name>
    <name type="synonym">Pelteobagrus vachellii</name>
    <dbReference type="NCBI Taxonomy" id="175792"/>
    <lineage>
        <taxon>Eukaryota</taxon>
        <taxon>Metazoa</taxon>
        <taxon>Chordata</taxon>
        <taxon>Craniata</taxon>
        <taxon>Vertebrata</taxon>
        <taxon>Euteleostomi</taxon>
        <taxon>Actinopterygii</taxon>
        <taxon>Neopterygii</taxon>
        <taxon>Teleostei</taxon>
        <taxon>Ostariophysi</taxon>
        <taxon>Siluriformes</taxon>
        <taxon>Bagridae</taxon>
        <taxon>Tachysurus</taxon>
    </lineage>
</organism>